<comment type="caution">
    <text evidence="3">The sequence shown here is derived from an EMBL/GenBank/DDBJ whole genome shotgun (WGS) entry which is preliminary data.</text>
</comment>
<feature type="chain" id="PRO_5019478450" evidence="2">
    <location>
        <begin position="20"/>
        <end position="239"/>
    </location>
</feature>
<dbReference type="Proteomes" id="UP000279236">
    <property type="component" value="Unassembled WGS sequence"/>
</dbReference>
<feature type="signal peptide" evidence="2">
    <location>
        <begin position="1"/>
        <end position="19"/>
    </location>
</feature>
<keyword evidence="2" id="KW-0732">Signal</keyword>
<evidence type="ECO:0000313" key="3">
    <source>
        <dbReference type="EMBL" id="RSH83262.1"/>
    </source>
</evidence>
<organism evidence="3 4">
    <name type="scientific">Apiotrichum porosum</name>
    <dbReference type="NCBI Taxonomy" id="105984"/>
    <lineage>
        <taxon>Eukaryota</taxon>
        <taxon>Fungi</taxon>
        <taxon>Dikarya</taxon>
        <taxon>Basidiomycota</taxon>
        <taxon>Agaricomycotina</taxon>
        <taxon>Tremellomycetes</taxon>
        <taxon>Trichosporonales</taxon>
        <taxon>Trichosporonaceae</taxon>
        <taxon>Apiotrichum</taxon>
    </lineage>
</organism>
<feature type="compositionally biased region" description="Low complexity" evidence="1">
    <location>
        <begin position="19"/>
        <end position="28"/>
    </location>
</feature>
<evidence type="ECO:0000256" key="1">
    <source>
        <dbReference type="SAM" id="MobiDB-lite"/>
    </source>
</evidence>
<gene>
    <name evidence="3" type="ORF">EHS24_006934</name>
</gene>
<proteinExistence type="predicted"/>
<reference evidence="3 4" key="1">
    <citation type="submission" date="2018-11" db="EMBL/GenBank/DDBJ databases">
        <title>Genome sequence of Apiotrichum porosum DSM 27194.</title>
        <authorList>
            <person name="Aliyu H."/>
            <person name="Gorte O."/>
            <person name="Ochsenreither K."/>
        </authorList>
    </citation>
    <scope>NUCLEOTIDE SEQUENCE [LARGE SCALE GENOMIC DNA]</scope>
    <source>
        <strain evidence="3 4">DSM 27194</strain>
    </source>
</reference>
<dbReference type="GeneID" id="39591477"/>
<evidence type="ECO:0000313" key="4">
    <source>
        <dbReference type="Proteomes" id="UP000279236"/>
    </source>
</evidence>
<dbReference type="EMBL" id="RSCE01000004">
    <property type="protein sequence ID" value="RSH83262.1"/>
    <property type="molecule type" value="Genomic_DNA"/>
</dbReference>
<sequence>MVAALKLKLLHVPLVPILSVTSPSTPSRPRSHKGPVDLEKLIPPVPATKRAKGKKSTMSSPLKPRAAVNGKANVKAKTKTKTPTSKGKSLTKTPGKRKPPKNPVITHWPAPTLPHLDFKNPMKGQTHYIFYFSRRLDIDTAASVSHEISSALLLKRVTPHNIECRTGHKDLDGRTVPGMWTEVWITADAGWENFFEGEVREVIFQFCDVVNVGCQRREHHNTDEVLNELERQRGLGRNI</sequence>
<name>A0A427XWQ1_9TREE</name>
<dbReference type="AlphaFoldDB" id="A0A427XWQ1"/>
<feature type="compositionally biased region" description="Low complexity" evidence="1">
    <location>
        <begin position="81"/>
        <end position="93"/>
    </location>
</feature>
<accession>A0A427XWQ1</accession>
<feature type="region of interest" description="Disordered" evidence="1">
    <location>
        <begin position="19"/>
        <end position="108"/>
    </location>
</feature>
<protein>
    <submittedName>
        <fullName evidence="3">Uncharacterized protein</fullName>
    </submittedName>
</protein>
<evidence type="ECO:0000256" key="2">
    <source>
        <dbReference type="SAM" id="SignalP"/>
    </source>
</evidence>
<dbReference type="RefSeq" id="XP_028477214.1">
    <property type="nucleotide sequence ID" value="XM_028622322.1"/>
</dbReference>
<keyword evidence="4" id="KW-1185">Reference proteome</keyword>